<evidence type="ECO:0000256" key="1">
    <source>
        <dbReference type="SAM" id="MobiDB-lite"/>
    </source>
</evidence>
<dbReference type="OrthoDB" id="341259at2759"/>
<accession>A0A9N9Y6V6</accession>
<evidence type="ECO:0000313" key="2">
    <source>
        <dbReference type="EMBL" id="CAG9993961.1"/>
    </source>
</evidence>
<feature type="region of interest" description="Disordered" evidence="1">
    <location>
        <begin position="1"/>
        <end position="23"/>
    </location>
</feature>
<dbReference type="AlphaFoldDB" id="A0A9N9Y6V6"/>
<comment type="caution">
    <text evidence="2">The sequence shown here is derived from an EMBL/GenBank/DDBJ whole genome shotgun (WGS) entry which is preliminary data.</text>
</comment>
<name>A0A9N9Y6V6_9HYPO</name>
<evidence type="ECO:0000313" key="3">
    <source>
        <dbReference type="Proteomes" id="UP000754883"/>
    </source>
</evidence>
<keyword evidence="3" id="KW-1185">Reference proteome</keyword>
<protein>
    <submittedName>
        <fullName evidence="2">Uncharacterized protein</fullName>
    </submittedName>
</protein>
<reference evidence="2" key="1">
    <citation type="submission" date="2021-10" db="EMBL/GenBank/DDBJ databases">
        <authorList>
            <person name="Piombo E."/>
        </authorList>
    </citation>
    <scope>NUCLEOTIDE SEQUENCE</scope>
</reference>
<dbReference type="Proteomes" id="UP000754883">
    <property type="component" value="Unassembled WGS sequence"/>
</dbReference>
<sequence>MKDPVDGQESHDDKDSGDDQERRNKAQIVTKLWESTNQMPLGSDDPWPILRVNQLWVWTINDKKIWVDGFIEYLSKQAESREAQSQPASTEEMMKAMVDYCIGFYERRRQPAESRHHDKQEKGQNDHQRHMLSIRQQFSQYISHVRLNETDLFDNFRKLVKTQQKSTSGIIKLKDQNYGAQMLFMEVIETREELNILKSIAKYQEIVQEKMLGKKHCAELGLTASYVVSDIEEMEKLVEKIHSAVCCPIA</sequence>
<gene>
    <name evidence="2" type="ORF">CBYS24578_00004538</name>
</gene>
<proteinExistence type="predicted"/>
<dbReference type="EMBL" id="CABFNO020001523">
    <property type="protein sequence ID" value="CAG9993961.1"/>
    <property type="molecule type" value="Genomic_DNA"/>
</dbReference>
<organism evidence="2 3">
    <name type="scientific">Clonostachys byssicola</name>
    <dbReference type="NCBI Taxonomy" id="160290"/>
    <lineage>
        <taxon>Eukaryota</taxon>
        <taxon>Fungi</taxon>
        <taxon>Dikarya</taxon>
        <taxon>Ascomycota</taxon>
        <taxon>Pezizomycotina</taxon>
        <taxon>Sordariomycetes</taxon>
        <taxon>Hypocreomycetidae</taxon>
        <taxon>Hypocreales</taxon>
        <taxon>Bionectriaceae</taxon>
        <taxon>Clonostachys</taxon>
    </lineage>
</organism>